<keyword evidence="8" id="KW-0175">Coiled coil</keyword>
<feature type="domain" description="Protein TOPAZ1" evidence="10">
    <location>
        <begin position="718"/>
        <end position="892"/>
    </location>
</feature>
<gene>
    <name evidence="13" type="ORF">SKAU_G00217670</name>
</gene>
<feature type="coiled-coil region" evidence="8">
    <location>
        <begin position="1482"/>
        <end position="1509"/>
    </location>
</feature>
<evidence type="ECO:0000313" key="14">
    <source>
        <dbReference type="Proteomes" id="UP001152622"/>
    </source>
</evidence>
<comment type="caution">
    <text evidence="13">The sequence shown here is derived from an EMBL/GenBank/DDBJ whole genome shotgun (WGS) entry which is preliminary data.</text>
</comment>
<dbReference type="InterPro" id="IPR027989">
    <property type="entry name" value="DUF4461"/>
</dbReference>
<dbReference type="Proteomes" id="UP001152622">
    <property type="component" value="Chromosome 7"/>
</dbReference>
<evidence type="ECO:0000256" key="2">
    <source>
        <dbReference type="ARBA" id="ARBA00004514"/>
    </source>
</evidence>
<dbReference type="Pfam" id="PF14669">
    <property type="entry name" value="Asp_Glu_race_2"/>
    <property type="match status" value="1"/>
</dbReference>
<evidence type="ECO:0000256" key="8">
    <source>
        <dbReference type="SAM" id="Coils"/>
    </source>
</evidence>
<feature type="region of interest" description="Disordered" evidence="9">
    <location>
        <begin position="1"/>
        <end position="33"/>
    </location>
</feature>
<sequence length="1575" mass="176351">MNTTPQKRLDGSSQAWAVTKRRQTASTAKKEKAEDRCLGVWQQTKEGCHNGKIAQVRSSQHEVGTAKEDAKSSHCMALRRRKSGGVTENWIYKVPAKKPNTEGSAAFHPNLQQILRDHTESSGLVNGSSVSGQIVLVSRHSGKSAEAVELLHDPNSCSPAAGHHSEVENEQSTCREEKVEPQVCESDPLCRQKLQQSKASPTRSNSSVNQAENPISPNLPAPCCLLSGTTKSPHFNSTWERYTTPSGLAQVERLHCVSQAHLEVSTALVQGSSGDEASSMSSDDDLMDEVLAPSGEIMCEIQDTGLSCQRFAPEEEEGPSGQAIDLLKAYEQDAIVLDVIQDDPELFGNVPEERKVVAVMKSETPLVSKVIRPVKNNHKITWDDAKLSATGNDYHGQQDPKKGVCRSIAPVGIDGNRQDLYSNGVRPILNGLARGFHIKSCLPPQTGTTDSTQSSVCEWLWADFEISVQGNARLNSVKASTSTSDEAWDAGLDADPMQTNVIPDLSAQSAAWAAGTFIDLSKNSEKYCRYYFSDEHTCLRNMCWYLHQPLEGDERFCMTAVQKLCSGESSHLHRAAEVFTGYYQKCPPGVHFDAHTLKSLLSTLFSRGIVKDLLSVLRVMTPYKILPPVEFILSVFERVSMWGLRIAVPDLLDLTAKSVKAGLVFATENFEYMQHHLELLQAPSCQMEVFQKLKYRVLETSVAWTPEAGDLAIALAEVECCKEQQDWIKLGSMFCSLCACNPSLAELNHLSGSIAMALLVDTPPTSPLPFSQFVKAVCQGASIGGLVKSLLGRIGVSLMLRYYKAQHWTKGKKLLDALNTLKVNYSTLKGLFAGESRVSRCRIISMSAEVFLGCGSMESAFSVLKDNEWILSSPLWQCEEADVVHRHCVLCRLAECTTQKNMLVETLEVLTKLADMQDVKVDASQYNVFHRHLKACLEQQNLPVASNIVELMFTKKIEVDVCLLRLLIHKLGKQSSWQKARFLYKSAVSVGCYPQTQMNKYCRILPVPPTLSEIEMTLALEMFMVSNASDIQNPGFFPHALQIVVKGKTLEHLFDFLCKSAALCISSSSQNEKFNTCGCSHLKVYAMSVITFLRWTMRPSSKPVAVQILQKRALSGAEAITALRPFYFAVHPDFFGQHPREREVNENSLKRLNGYLENLQKPGVRSLKPTKLTFYVRETTERKDDILSSGFRSVSFTLNTKDVLSTVMDVLRSCSLSMEHMQGLKSSAEPNGPPPEAGGAFYRPIRWDKTYYAFTGYRDPEQELEQARRVEPSLSLWLRNNQTKATEKQQRSLPRREELKRLKAELCNKLGLKDVRWQRSWGVTHRCCQLQSLSRLSQQNPESLHNLRGHTLVFTDQSGMNASGHVMLGTMDVHHQWTKLFERLPSYRALLQQTEWLKERISLLLGGIQVIHIERRGPLLTLEEHYSSLNAFHKRLLPRRPALHPRSLQDLAMTLESDRSSTTLHELGHFIVPTACETRQLQTVLQSQAQEARRRIKQHEKLEMEERELVHSCGAELSISSLRKEVSVSSHQMMVCCRRLLEERPAQLQGLRLCVSHFYSVQQDGDLCIPWNCKG</sequence>
<feature type="region of interest" description="Disordered" evidence="9">
    <location>
        <begin position="194"/>
        <end position="215"/>
    </location>
</feature>
<reference evidence="13" key="1">
    <citation type="journal article" date="2023" name="Science">
        <title>Genome structures resolve the early diversification of teleost fishes.</title>
        <authorList>
            <person name="Parey E."/>
            <person name="Louis A."/>
            <person name="Montfort J."/>
            <person name="Bouchez O."/>
            <person name="Roques C."/>
            <person name="Iampietro C."/>
            <person name="Lluch J."/>
            <person name="Castinel A."/>
            <person name="Donnadieu C."/>
            <person name="Desvignes T."/>
            <person name="Floi Bucao C."/>
            <person name="Jouanno E."/>
            <person name="Wen M."/>
            <person name="Mejri S."/>
            <person name="Dirks R."/>
            <person name="Jansen H."/>
            <person name="Henkel C."/>
            <person name="Chen W.J."/>
            <person name="Zahm M."/>
            <person name="Cabau C."/>
            <person name="Klopp C."/>
            <person name="Thompson A.W."/>
            <person name="Robinson-Rechavi M."/>
            <person name="Braasch I."/>
            <person name="Lecointre G."/>
            <person name="Bobe J."/>
            <person name="Postlethwait J.H."/>
            <person name="Berthelot C."/>
            <person name="Roest Crollius H."/>
            <person name="Guiguen Y."/>
        </authorList>
    </citation>
    <scope>NUCLEOTIDE SEQUENCE</scope>
    <source>
        <strain evidence="13">WJC10195</strain>
    </source>
</reference>
<evidence type="ECO:0000259" key="12">
    <source>
        <dbReference type="Pfam" id="PF14688"/>
    </source>
</evidence>
<dbReference type="PANTHER" id="PTHR35671:SF1">
    <property type="entry name" value="PROTEIN TOPAZ1"/>
    <property type="match status" value="1"/>
</dbReference>
<keyword evidence="5" id="KW-0221">Differentiation</keyword>
<keyword evidence="6" id="KW-0744">Spermatogenesis</keyword>
<comment type="subcellular location">
    <subcellularLocation>
        <location evidence="2">Cytoplasm</location>
        <location evidence="2">Cytosol</location>
    </subcellularLocation>
</comment>
<comment type="function">
    <text evidence="1">Important for normal spermatogenesis and male fertility. Specifically required for progression to the post-meiotic stages of spermatocyte development. Seems to be necessary for normal expression levels of a number of testis-expressed gene transcripts, although its role in this process is unclear.</text>
</comment>
<proteinExistence type="predicted"/>
<dbReference type="InterPro" id="IPR028031">
    <property type="entry name" value="DUF4460"/>
</dbReference>
<dbReference type="EMBL" id="JAINUF010000007">
    <property type="protein sequence ID" value="KAJ8354200.1"/>
    <property type="molecule type" value="Genomic_DNA"/>
</dbReference>
<organism evidence="13 14">
    <name type="scientific">Synaphobranchus kaupii</name>
    <name type="common">Kaup's arrowtooth eel</name>
    <dbReference type="NCBI Taxonomy" id="118154"/>
    <lineage>
        <taxon>Eukaryota</taxon>
        <taxon>Metazoa</taxon>
        <taxon>Chordata</taxon>
        <taxon>Craniata</taxon>
        <taxon>Vertebrata</taxon>
        <taxon>Euteleostomi</taxon>
        <taxon>Actinopterygii</taxon>
        <taxon>Neopterygii</taxon>
        <taxon>Teleostei</taxon>
        <taxon>Anguilliformes</taxon>
        <taxon>Synaphobranchidae</taxon>
        <taxon>Synaphobranchus</taxon>
    </lineage>
</organism>
<evidence type="ECO:0000256" key="4">
    <source>
        <dbReference type="ARBA" id="ARBA00022490"/>
    </source>
</evidence>
<evidence type="ECO:0000259" key="10">
    <source>
        <dbReference type="Pfam" id="PF14669"/>
    </source>
</evidence>
<feature type="compositionally biased region" description="Polar residues" evidence="9">
    <location>
        <begin position="1"/>
        <end position="16"/>
    </location>
</feature>
<feature type="domain" description="DUF4460" evidence="11">
    <location>
        <begin position="1110"/>
        <end position="1216"/>
    </location>
</feature>
<accession>A0A9Q1FAD0</accession>
<evidence type="ECO:0000256" key="7">
    <source>
        <dbReference type="ARBA" id="ARBA00031943"/>
    </source>
</evidence>
<name>A0A9Q1FAD0_SYNKA</name>
<evidence type="ECO:0000256" key="9">
    <source>
        <dbReference type="SAM" id="MobiDB-lite"/>
    </source>
</evidence>
<keyword evidence="14" id="KW-1185">Reference proteome</keyword>
<evidence type="ECO:0000259" key="11">
    <source>
        <dbReference type="Pfam" id="PF14687"/>
    </source>
</evidence>
<evidence type="ECO:0000256" key="1">
    <source>
        <dbReference type="ARBA" id="ARBA00002132"/>
    </source>
</evidence>
<dbReference type="OrthoDB" id="8859650at2759"/>
<dbReference type="Pfam" id="PF14688">
    <property type="entry name" value="DUF4461"/>
    <property type="match status" value="1"/>
</dbReference>
<dbReference type="PANTHER" id="PTHR35671">
    <property type="entry name" value="PROTEIN TOPAZ1"/>
    <property type="match status" value="1"/>
</dbReference>
<dbReference type="Pfam" id="PF14687">
    <property type="entry name" value="DUF4460"/>
    <property type="match status" value="1"/>
</dbReference>
<evidence type="ECO:0000256" key="6">
    <source>
        <dbReference type="ARBA" id="ARBA00022871"/>
    </source>
</evidence>
<evidence type="ECO:0000256" key="5">
    <source>
        <dbReference type="ARBA" id="ARBA00022782"/>
    </source>
</evidence>
<dbReference type="GO" id="GO:0048137">
    <property type="term" value="P:spermatocyte division"/>
    <property type="evidence" value="ECO:0007669"/>
    <property type="project" value="TreeGrafter"/>
</dbReference>
<dbReference type="GO" id="GO:0005829">
    <property type="term" value="C:cytosol"/>
    <property type="evidence" value="ECO:0007669"/>
    <property type="project" value="UniProtKB-SubCell"/>
</dbReference>
<keyword evidence="4" id="KW-0963">Cytoplasm</keyword>
<evidence type="ECO:0000313" key="13">
    <source>
        <dbReference type="EMBL" id="KAJ8354200.1"/>
    </source>
</evidence>
<dbReference type="InterPro" id="IPR038952">
    <property type="entry name" value="TOPAZ1"/>
</dbReference>
<evidence type="ECO:0000256" key="3">
    <source>
        <dbReference type="ARBA" id="ARBA00016464"/>
    </source>
</evidence>
<dbReference type="InterPro" id="IPR029435">
    <property type="entry name" value="TOPAZ1_dom"/>
</dbReference>
<protein>
    <recommendedName>
        <fullName evidence="3">Protein TOPAZ1</fullName>
    </recommendedName>
    <alternativeName>
        <fullName evidence="7">Testis- and ovary-specific PAZ domain-containing protein 1</fullName>
    </alternativeName>
</protein>
<dbReference type="GO" id="GO:0030154">
    <property type="term" value="P:cell differentiation"/>
    <property type="evidence" value="ECO:0007669"/>
    <property type="project" value="UniProtKB-KW"/>
</dbReference>
<feature type="domain" description="DUF4461" evidence="12">
    <location>
        <begin position="1273"/>
        <end position="1574"/>
    </location>
</feature>